<feature type="transmembrane region" description="Helical" evidence="1">
    <location>
        <begin position="150"/>
        <end position="175"/>
    </location>
</feature>
<dbReference type="Pfam" id="PF05552">
    <property type="entry name" value="MS_channel_1st_1"/>
    <property type="match status" value="3"/>
</dbReference>
<evidence type="ECO:0000313" key="3">
    <source>
        <dbReference type="Proteomes" id="UP001235303"/>
    </source>
</evidence>
<dbReference type="RefSeq" id="WP_283755391.1">
    <property type="nucleotide sequence ID" value="NZ_JAQOSP010000120.1"/>
</dbReference>
<feature type="transmembrane region" description="Helical" evidence="1">
    <location>
        <begin position="117"/>
        <end position="138"/>
    </location>
</feature>
<feature type="transmembrane region" description="Helical" evidence="1">
    <location>
        <begin position="424"/>
        <end position="445"/>
    </location>
</feature>
<keyword evidence="1" id="KW-0812">Transmembrane</keyword>
<feature type="transmembrane region" description="Helical" evidence="1">
    <location>
        <begin position="250"/>
        <end position="274"/>
    </location>
</feature>
<dbReference type="Proteomes" id="UP001235303">
    <property type="component" value="Unassembled WGS sequence"/>
</dbReference>
<sequence>MNFTGPDINLDVLIPENISWTQAQDLLDTFLQGEPANPGIPGLNLDTSAISGSIPQWWNLVSTIAIAAAILVGGFLVAWAISGVAEGLLKRTKLDNQLAAWVSGSSDSSTAPPIEKWIGSVIFWLIMLVVFVGVLDSLDLEIVSQPLNTLLNQVFGFVPKIVSAGILLAVAWVLATVVKLAVLRSLKVLHLDERLESQVIDQGITSPVSVSSTLANAMYWFVFLLFLPSILSTLELQGTLQPVQALLNQILLILPNILGAILIGVAGWLVATIVRRIVTNLLMVSGADRFGDRFGLVGGGAAHGLSWIAGTIAYVLILIPFAIAALNALKIEAISTPAVGMLEMIMGYVPLAFTAAIILMVAYVGGKFVSDLVTNVLTGFGFDNLFYWLGLQKEPYATAAPPEAGESDLPLPPPPSDFRTPSEIVGMVVLITILLFATVTATDVLGLEALTLIVGAIIQIASQVLAGVIVFAIGLYFANLAFKVIDSSGSRQGNMLAQAARIAIIILVGAMALRQMGIAPDIVNLAFGLLFGAIAVAIAIAFGLGGRDIAASQIQEWLSSFKNDSKK</sequence>
<protein>
    <submittedName>
        <fullName evidence="2">Mechanosensitive ion channel</fullName>
    </submittedName>
</protein>
<feature type="transmembrane region" description="Helical" evidence="1">
    <location>
        <begin position="305"/>
        <end position="329"/>
    </location>
</feature>
<name>A0ABT7AZZ4_9CYAN</name>
<keyword evidence="1" id="KW-0472">Membrane</keyword>
<dbReference type="InterPro" id="IPR045275">
    <property type="entry name" value="MscS_archaea/bacteria_type"/>
</dbReference>
<organism evidence="2 3">
    <name type="scientific">Roseofilum acuticapitatum BLCC-M154</name>
    <dbReference type="NCBI Taxonomy" id="3022444"/>
    <lineage>
        <taxon>Bacteria</taxon>
        <taxon>Bacillati</taxon>
        <taxon>Cyanobacteriota</taxon>
        <taxon>Cyanophyceae</taxon>
        <taxon>Desertifilales</taxon>
        <taxon>Desertifilaceae</taxon>
        <taxon>Roseofilum</taxon>
        <taxon>Roseofilum acuticapitatum</taxon>
    </lineage>
</organism>
<feature type="transmembrane region" description="Helical" evidence="1">
    <location>
        <begin position="495"/>
        <end position="513"/>
    </location>
</feature>
<evidence type="ECO:0000256" key="1">
    <source>
        <dbReference type="SAM" id="Phobius"/>
    </source>
</evidence>
<dbReference type="PANTHER" id="PTHR30221">
    <property type="entry name" value="SMALL-CONDUCTANCE MECHANOSENSITIVE CHANNEL"/>
    <property type="match status" value="1"/>
</dbReference>
<feature type="transmembrane region" description="Helical" evidence="1">
    <location>
        <begin position="57"/>
        <end position="81"/>
    </location>
</feature>
<evidence type="ECO:0000313" key="2">
    <source>
        <dbReference type="EMBL" id="MDJ1171638.1"/>
    </source>
</evidence>
<dbReference type="InterPro" id="IPR008910">
    <property type="entry name" value="MSC_TM_helix"/>
</dbReference>
<feature type="transmembrane region" description="Helical" evidence="1">
    <location>
        <begin position="525"/>
        <end position="545"/>
    </location>
</feature>
<comment type="caution">
    <text evidence="2">The sequence shown here is derived from an EMBL/GenBank/DDBJ whole genome shotgun (WGS) entry which is preliminary data.</text>
</comment>
<keyword evidence="1" id="KW-1133">Transmembrane helix</keyword>
<dbReference type="EMBL" id="JAQOSP010000120">
    <property type="protein sequence ID" value="MDJ1171638.1"/>
    <property type="molecule type" value="Genomic_DNA"/>
</dbReference>
<feature type="transmembrane region" description="Helical" evidence="1">
    <location>
        <begin position="452"/>
        <end position="475"/>
    </location>
</feature>
<keyword evidence="3" id="KW-1185">Reference proteome</keyword>
<dbReference type="PANTHER" id="PTHR30221:SF1">
    <property type="entry name" value="SMALL-CONDUCTANCE MECHANOSENSITIVE CHANNEL"/>
    <property type="match status" value="1"/>
</dbReference>
<reference evidence="2 3" key="1">
    <citation type="submission" date="2023-01" db="EMBL/GenBank/DDBJ databases">
        <title>Novel diversity within Roseofilum (Cyanobacteria; Desertifilaceae) from marine benthic mats with descriptions of four novel species.</title>
        <authorList>
            <person name="Wang Y."/>
            <person name="Berthold D.E."/>
            <person name="Hu J."/>
            <person name="Lefler F.W."/>
            <person name="Laughinghouse H.D. IV."/>
        </authorList>
    </citation>
    <scope>NUCLEOTIDE SEQUENCE [LARGE SCALE GENOMIC DNA]</scope>
    <source>
        <strain evidence="2 3">BLCC-M154</strain>
    </source>
</reference>
<feature type="transmembrane region" description="Helical" evidence="1">
    <location>
        <begin position="341"/>
        <end position="364"/>
    </location>
</feature>
<proteinExistence type="predicted"/>
<dbReference type="NCBIfam" id="NF033912">
    <property type="entry name" value="msc"/>
    <property type="match status" value="1"/>
</dbReference>
<feature type="transmembrane region" description="Helical" evidence="1">
    <location>
        <begin position="217"/>
        <end position="238"/>
    </location>
</feature>
<accession>A0ABT7AZZ4</accession>
<gene>
    <name evidence="2" type="ORF">PMG71_19585</name>
</gene>